<name>A0ABY5SW68_9MICO</name>
<evidence type="ECO:0000313" key="2">
    <source>
        <dbReference type="EMBL" id="UVI37281.1"/>
    </source>
</evidence>
<accession>A0ABY5SW68</accession>
<dbReference type="InterPro" id="IPR011335">
    <property type="entry name" value="Restrct_endonuc-II-like"/>
</dbReference>
<evidence type="ECO:0000313" key="3">
    <source>
        <dbReference type="Proteomes" id="UP001064879"/>
    </source>
</evidence>
<dbReference type="Pfam" id="PF04480">
    <property type="entry name" value="DUF559"/>
    <property type="match status" value="1"/>
</dbReference>
<dbReference type="RefSeq" id="WP_265419822.1">
    <property type="nucleotide sequence ID" value="NZ_CP093443.1"/>
</dbReference>
<dbReference type="SUPFAM" id="SSF52980">
    <property type="entry name" value="Restriction endonuclease-like"/>
    <property type="match status" value="1"/>
</dbReference>
<feature type="domain" description="DUF559" evidence="1">
    <location>
        <begin position="254"/>
        <end position="314"/>
    </location>
</feature>
<proteinExistence type="predicted"/>
<sequence>MDTQELTRLGFNHSDIKRARRCCLRRLSRGVYVVRHVCDQDSHRPLWASLVEKFHKAFVDNGDIRDETNALNALVMARYAQQSDLRADASKPNPPPEVFSHISAALMHTLPVAYPVTHQVEVVRPGTNRRFKSIHVRGNHIPSNHRTEIAGAAVTTIERTLIDVARSYNLDISVAMLDDALRRGLTTKDDILAVLDQCLEKRNISKVQLAISLADSRRESPAEAVAAVRFFQYGITGLDPQVAFHAEDLRRNIRVDFCHREARLIVEIDGIGKLYLGSGVPRQELEEERRREQWLRDRGWQVVRISWKELFQEAKFEEIRRAIRRSQAASA</sequence>
<protein>
    <submittedName>
        <fullName evidence="2">DUF559 domain-containing protein</fullName>
    </submittedName>
</protein>
<dbReference type="Gene3D" id="3.40.960.10">
    <property type="entry name" value="VSR Endonuclease"/>
    <property type="match status" value="1"/>
</dbReference>
<evidence type="ECO:0000259" key="1">
    <source>
        <dbReference type="Pfam" id="PF04480"/>
    </source>
</evidence>
<dbReference type="Proteomes" id="UP001064879">
    <property type="component" value="Chromosome"/>
</dbReference>
<dbReference type="InterPro" id="IPR007569">
    <property type="entry name" value="DUF559"/>
</dbReference>
<dbReference type="EMBL" id="CP093443">
    <property type="protein sequence ID" value="UVI37281.1"/>
    <property type="molecule type" value="Genomic_DNA"/>
</dbReference>
<keyword evidence="3" id="KW-1185">Reference proteome</keyword>
<gene>
    <name evidence="2" type="ORF">L1F31_06435</name>
</gene>
<organism evidence="2 3">
    <name type="scientific">Brevibacterium spongiae</name>
    <dbReference type="NCBI Taxonomy" id="2909672"/>
    <lineage>
        <taxon>Bacteria</taxon>
        <taxon>Bacillati</taxon>
        <taxon>Actinomycetota</taxon>
        <taxon>Actinomycetes</taxon>
        <taxon>Micrococcales</taxon>
        <taxon>Brevibacteriaceae</taxon>
        <taxon>Brevibacterium</taxon>
    </lineage>
</organism>
<reference evidence="2" key="1">
    <citation type="submission" date="2022-03" db="EMBL/GenBank/DDBJ databases">
        <title>Brevibacterium spongiae sp. nov., isolated from marine sponge.</title>
        <authorList>
            <person name="Li Z."/>
            <person name="Zhang M."/>
        </authorList>
    </citation>
    <scope>NUCLEOTIDE SEQUENCE</scope>
    <source>
        <strain evidence="2">WHS-Z9</strain>
    </source>
</reference>